<dbReference type="SUPFAM" id="SSF48403">
    <property type="entry name" value="Ankyrin repeat"/>
    <property type="match status" value="1"/>
</dbReference>
<name>A0A6H5J604_9HYME</name>
<feature type="repeat" description="ANK" evidence="3">
    <location>
        <begin position="714"/>
        <end position="740"/>
    </location>
</feature>
<dbReference type="Gene3D" id="1.25.40.20">
    <property type="entry name" value="Ankyrin repeat-containing domain"/>
    <property type="match status" value="4"/>
</dbReference>
<feature type="repeat" description="ANK" evidence="3">
    <location>
        <begin position="562"/>
        <end position="594"/>
    </location>
</feature>
<accession>A0A6H5J604</accession>
<dbReference type="PANTHER" id="PTHR24198:SF165">
    <property type="entry name" value="ANKYRIN REPEAT-CONTAINING PROTEIN-RELATED"/>
    <property type="match status" value="1"/>
</dbReference>
<protein>
    <submittedName>
        <fullName evidence="4">Uncharacterized protein</fullName>
    </submittedName>
</protein>
<dbReference type="InterPro" id="IPR002110">
    <property type="entry name" value="Ankyrin_rpt"/>
</dbReference>
<dbReference type="PROSITE" id="PS50297">
    <property type="entry name" value="ANK_REP_REGION"/>
    <property type="match status" value="6"/>
</dbReference>
<evidence type="ECO:0000313" key="5">
    <source>
        <dbReference type="Proteomes" id="UP000479190"/>
    </source>
</evidence>
<dbReference type="SMART" id="SM00248">
    <property type="entry name" value="ANK"/>
    <property type="match status" value="12"/>
</dbReference>
<dbReference type="AlphaFoldDB" id="A0A6H5J604"/>
<dbReference type="OrthoDB" id="539213at2759"/>
<dbReference type="Pfam" id="PF12796">
    <property type="entry name" value="Ank_2"/>
    <property type="match status" value="3"/>
</dbReference>
<feature type="repeat" description="ANK" evidence="3">
    <location>
        <begin position="639"/>
        <end position="671"/>
    </location>
</feature>
<dbReference type="EMBL" id="CADCXV010001361">
    <property type="protein sequence ID" value="CAB0043940.1"/>
    <property type="molecule type" value="Genomic_DNA"/>
</dbReference>
<dbReference type="PANTHER" id="PTHR24198">
    <property type="entry name" value="ANKYRIN REPEAT AND PROTEIN KINASE DOMAIN-CONTAINING PROTEIN"/>
    <property type="match status" value="1"/>
</dbReference>
<keyword evidence="5" id="KW-1185">Reference proteome</keyword>
<keyword evidence="2 3" id="KW-0040">ANK repeat</keyword>
<feature type="repeat" description="ANK" evidence="3">
    <location>
        <begin position="527"/>
        <end position="551"/>
    </location>
</feature>
<evidence type="ECO:0000256" key="3">
    <source>
        <dbReference type="PROSITE-ProRule" id="PRU00023"/>
    </source>
</evidence>
<feature type="repeat" description="ANK" evidence="3">
    <location>
        <begin position="357"/>
        <end position="385"/>
    </location>
</feature>
<sequence>MCREESDQRLLRTKTPQLNKSLHLIGCVYIHVYSAKWTDARGSFIHYTHNIKRRSSLTQAISPIPDRYIDAAYIFSKLSRLYSSQASAEVYSARKFTMSNEEQAIVPEEFDYDVEDNWFILKSLIENVNWEENDERIQFLHCLYPIALFWDHTKVNLKELFTDDQIECLLTDALSYPGSDYYPESYGREITELTADTGYLDEPKTNENGQILLRRTTPVHHAFKNNIPADLLQLFRIYNRFDLNYIDVETGITHFHVACAYGCGKVVEQFLEHGQDPNCLWTETSKSPLHLAVSAGHRDVIGALLRGGANPNLSDPEGLTALHVLCQRKFDDDGLVEFYLKSSRSVKVQVNVRADHLGRTPLQYAVANLLPDAVELLLDFSADISNFVFPDSSYFGNVHTEDDGVLANFELGLTFAVVSVVQHLENRGYELDPNDLREIFRQEEIEYLLNDFLYYRSKGLNKNLGKLFSEFVARSGYKDRPKVDRDGKTSPRRTTPIHHAARFIHDRSVPDLFEIYDQFEVNYTNDDGFTHLHAACRYGCDDIVEKFLERGQVDLNCATEKTGDTPLHLALWHRHEGVTESLLRRGANPNSTNALGWTPLHNICQTMGRNGDDDDLMRLFFELVDEMRQTVQVDARDNRGWTPLHFAAYGNDKGATESLLRRGAAPNLTTNDDGSTPLHLVCKDGRENDSVAEAFFKINDELRQTLRIDARDREGWTPLQWAVSNCKPNMVGWLLDRGADPSNFVIPAEGRIGVRLQREFNETLANLELRKVSGLMLAVERLVDRGYEMDRGAALVIMKFFAQQLDWFKKSVDLDACRHEATKITIKPSLSLWDLMQLRPQEAEKLVTYSNYFEFASSGKLHRVCNFSSRMAYVIDLCQKMCGAFCRPWALDPFWELIHHRLPLEICDMIVEGLTSQDWCNICLAAAGF</sequence>
<evidence type="ECO:0000256" key="1">
    <source>
        <dbReference type="ARBA" id="ARBA00022737"/>
    </source>
</evidence>
<feature type="repeat" description="ANK" evidence="3">
    <location>
        <begin position="284"/>
        <end position="316"/>
    </location>
</feature>
<dbReference type="InterPro" id="IPR036770">
    <property type="entry name" value="Ankyrin_rpt-contain_sf"/>
</dbReference>
<reference evidence="4 5" key="1">
    <citation type="submission" date="2020-02" db="EMBL/GenBank/DDBJ databases">
        <authorList>
            <person name="Ferguson B K."/>
        </authorList>
    </citation>
    <scope>NUCLEOTIDE SEQUENCE [LARGE SCALE GENOMIC DNA]</scope>
</reference>
<gene>
    <name evidence="4" type="ORF">TBRA_LOCUS15528</name>
</gene>
<keyword evidence="1" id="KW-0677">Repeat</keyword>
<dbReference type="Proteomes" id="UP000479190">
    <property type="component" value="Unassembled WGS sequence"/>
</dbReference>
<evidence type="ECO:0000313" key="4">
    <source>
        <dbReference type="EMBL" id="CAB0043940.1"/>
    </source>
</evidence>
<organism evidence="4 5">
    <name type="scientific">Trichogramma brassicae</name>
    <dbReference type="NCBI Taxonomy" id="86971"/>
    <lineage>
        <taxon>Eukaryota</taxon>
        <taxon>Metazoa</taxon>
        <taxon>Ecdysozoa</taxon>
        <taxon>Arthropoda</taxon>
        <taxon>Hexapoda</taxon>
        <taxon>Insecta</taxon>
        <taxon>Pterygota</taxon>
        <taxon>Neoptera</taxon>
        <taxon>Endopterygota</taxon>
        <taxon>Hymenoptera</taxon>
        <taxon>Apocrita</taxon>
        <taxon>Proctotrupomorpha</taxon>
        <taxon>Chalcidoidea</taxon>
        <taxon>Trichogrammatidae</taxon>
        <taxon>Trichogramma</taxon>
    </lineage>
</organism>
<dbReference type="PROSITE" id="PS50088">
    <property type="entry name" value="ANK_REPEAT"/>
    <property type="match status" value="6"/>
</dbReference>
<proteinExistence type="predicted"/>
<evidence type="ECO:0000256" key="2">
    <source>
        <dbReference type="ARBA" id="ARBA00023043"/>
    </source>
</evidence>